<keyword evidence="2" id="KW-0378">Hydrolase</keyword>
<dbReference type="InterPro" id="IPR052974">
    <property type="entry name" value="GH79_Enzymes"/>
</dbReference>
<dbReference type="Pfam" id="PF16862">
    <property type="entry name" value="Glyco_hydro_79C"/>
    <property type="match status" value="1"/>
</dbReference>
<proteinExistence type="predicted"/>
<comment type="caution">
    <text evidence="2">The sequence shown here is derived from an EMBL/GenBank/DDBJ whole genome shotgun (WGS) entry which is preliminary data.</text>
</comment>
<reference evidence="2 3" key="1">
    <citation type="submission" date="2016-08" db="EMBL/GenBank/DDBJ databases">
        <authorList>
            <consortium name="Lentinula edodes genome sequencing consortium"/>
            <person name="Sakamoto Y."/>
            <person name="Nakade K."/>
            <person name="Sato S."/>
            <person name="Yoshida Y."/>
            <person name="Miyazaki K."/>
            <person name="Natsume S."/>
            <person name="Konno N."/>
        </authorList>
    </citation>
    <scope>NUCLEOTIDE SEQUENCE [LARGE SCALE GENOMIC DNA]</scope>
    <source>
        <strain evidence="2 3">NBRC 111202</strain>
    </source>
</reference>
<dbReference type="InterPro" id="IPR027417">
    <property type="entry name" value="P-loop_NTPase"/>
</dbReference>
<sequence>MEVECINISHVYYVPAYTKQRVITMIPRFVAYSDLAHTKGEMIAYTQPHRVAAMSVTKRVAEEMDVRLSREVQLHHTFWGSLMQVAYKDNKLATLHPSYTTTSPGLLYLMNSLESEAKLRILLTILRSNSARTSETVAHFVMPVVQTNAMLSPIILSYIVSVAFQACAINVFIPLTAPTNSSSISPSHISFSIEQDRWTDWPGGTTKNEFVSNALNNLASLSGEPPRLRIGADSEDRTNFQPGLKLTETVFAPPSAATPYPEAESVVVGEAFYKAAQNLLPGTHITWGVNFKALNLTAAFLEAGAIADAFNSFPASSGLSLDAIEIGNEADLYTNNGGRPANFTIAQYVTQWTSFASNVSLTVPIGPNTTTKFWGGAFAGSDHSSTGFSPQGLFANGILSSTPGNLINTISQHVYSGSGLGCGSISTCIQDLMSKAFVRGNLSQFIPDVAATQAQGLTYILGETNSYFDHGSANVSNAAGAALWALDYALFASSLGIERLYFHEGVGYKYNFIQPVTLNLSIVDGAPLAEPLLPHIQPAYYGAIVTAEAIGKTGRISELSINSDVVSGYAFYTNEGQLSKAVFVNSEGFFSNSGANRTSVHLDINFASTGQSPSHMSVKRLEIGHADDTDGLTWGGQTYETPNAQVSGTLSVTTSDVGEGLDIPATQAVLLTFST</sequence>
<evidence type="ECO:0000259" key="1">
    <source>
        <dbReference type="Pfam" id="PF16862"/>
    </source>
</evidence>
<dbReference type="AlphaFoldDB" id="A0A1Q3EMU4"/>
<dbReference type="Gene3D" id="3.40.50.300">
    <property type="entry name" value="P-loop containing nucleotide triphosphate hydrolases"/>
    <property type="match status" value="1"/>
</dbReference>
<dbReference type="PANTHER" id="PTHR36183">
    <property type="entry name" value="BETA-GLUCURONIDASE"/>
    <property type="match status" value="1"/>
</dbReference>
<dbReference type="InterPro" id="IPR017853">
    <property type="entry name" value="GH"/>
</dbReference>
<dbReference type="EMBL" id="BDGU01000651">
    <property type="protein sequence ID" value="GAW08512.1"/>
    <property type="molecule type" value="Genomic_DNA"/>
</dbReference>
<feature type="domain" description="Beta-glucuronidase C-terminal" evidence="1">
    <location>
        <begin position="568"/>
        <end position="670"/>
    </location>
</feature>
<keyword evidence="3" id="KW-1185">Reference proteome</keyword>
<evidence type="ECO:0000313" key="3">
    <source>
        <dbReference type="Proteomes" id="UP000188533"/>
    </source>
</evidence>
<dbReference type="STRING" id="5353.A0A1Q3EMU4"/>
<organism evidence="2 3">
    <name type="scientific">Lentinula edodes</name>
    <name type="common">Shiitake mushroom</name>
    <name type="synonym">Lentinus edodes</name>
    <dbReference type="NCBI Taxonomy" id="5353"/>
    <lineage>
        <taxon>Eukaryota</taxon>
        <taxon>Fungi</taxon>
        <taxon>Dikarya</taxon>
        <taxon>Basidiomycota</taxon>
        <taxon>Agaricomycotina</taxon>
        <taxon>Agaricomycetes</taxon>
        <taxon>Agaricomycetidae</taxon>
        <taxon>Agaricales</taxon>
        <taxon>Marasmiineae</taxon>
        <taxon>Omphalotaceae</taxon>
        <taxon>Lentinula</taxon>
    </lineage>
</organism>
<dbReference type="GO" id="GO:0016787">
    <property type="term" value="F:hydrolase activity"/>
    <property type="evidence" value="ECO:0007669"/>
    <property type="project" value="UniProtKB-KW"/>
</dbReference>
<dbReference type="InterPro" id="IPR031728">
    <property type="entry name" value="GlcAase_C"/>
</dbReference>
<evidence type="ECO:0000313" key="2">
    <source>
        <dbReference type="EMBL" id="GAW08512.1"/>
    </source>
</evidence>
<dbReference type="PANTHER" id="PTHR36183:SF2">
    <property type="entry name" value="BETA-GLUCURONIDASE C-TERMINAL DOMAIN-CONTAINING PROTEIN"/>
    <property type="match status" value="1"/>
</dbReference>
<accession>A0A1Q3EMU4</accession>
<gene>
    <name evidence="2" type="ORF">LENED_010574</name>
</gene>
<protein>
    <submittedName>
        <fullName evidence="2">Glycoside hydrolase family 79 protein</fullName>
    </submittedName>
</protein>
<dbReference type="Gene3D" id="3.20.20.80">
    <property type="entry name" value="Glycosidases"/>
    <property type="match status" value="1"/>
</dbReference>
<name>A0A1Q3EMU4_LENED</name>
<dbReference type="Proteomes" id="UP000188533">
    <property type="component" value="Unassembled WGS sequence"/>
</dbReference>
<reference evidence="2 3" key="2">
    <citation type="submission" date="2017-02" db="EMBL/GenBank/DDBJ databases">
        <title>A genome survey and senescence transcriptome analysis in Lentinula edodes.</title>
        <authorList>
            <person name="Sakamoto Y."/>
            <person name="Nakade K."/>
            <person name="Sato S."/>
            <person name="Yoshida Y."/>
            <person name="Miyazaki K."/>
            <person name="Natsume S."/>
            <person name="Konno N."/>
        </authorList>
    </citation>
    <scope>NUCLEOTIDE SEQUENCE [LARGE SCALE GENOMIC DNA]</scope>
    <source>
        <strain evidence="2 3">NBRC 111202</strain>
    </source>
</reference>
<dbReference type="SUPFAM" id="SSF51445">
    <property type="entry name" value="(Trans)glycosidases"/>
    <property type="match status" value="1"/>
</dbReference>